<dbReference type="Pfam" id="PF14319">
    <property type="entry name" value="Zn_Tnp_IS91"/>
    <property type="match status" value="1"/>
</dbReference>
<sequence length="356" mass="41920">YAIFRCSNSQCSHTKRVCFSCKGRFCPTCGKKLTEQWIQKQKAILPKTAWQHITFTMPGELWELFNLNRFLLNDLSRLAANTLLKIAKSKGIIPGIFTALHTFGRDLKWNTHIHLSTTQGGLTLDYSSWKSLYFKADPIKKMWRYAIIRLLRKHYHQLVFPESLQAMGASYTNFNRWLNSHYQKTWNVHFAKPNQSHKKNVSYLGRYTKRPPLAMSRLEHYDGHKVIFNYLDHKTKTYRRFTCSADEFMHRFTQHIPDKGFRMIRYYGFLANRVRGKLLPKVYNLLDQAEKNAIPLRWPELHKQTFGSNPMECILCRSKLILAERHAGLSQKALHQYHRQLALQKPIYLPSQDQAA</sequence>
<proteinExistence type="predicted"/>
<dbReference type="InterPro" id="IPR026889">
    <property type="entry name" value="Zn_Tnp"/>
</dbReference>
<evidence type="ECO:0000313" key="3">
    <source>
        <dbReference type="EMBL" id="MBU2714393.1"/>
    </source>
</evidence>
<evidence type="ECO:0000259" key="2">
    <source>
        <dbReference type="Pfam" id="PF14319"/>
    </source>
</evidence>
<reference evidence="3 4" key="1">
    <citation type="submission" date="2021-04" db="EMBL/GenBank/DDBJ databases">
        <authorList>
            <person name="Pira H."/>
            <person name="Risdian C."/>
            <person name="Wink J."/>
        </authorList>
    </citation>
    <scope>NUCLEOTIDE SEQUENCE [LARGE SCALE GENOMIC DNA]</scope>
    <source>
        <strain evidence="3 4">WH53</strain>
    </source>
</reference>
<evidence type="ECO:0000313" key="4">
    <source>
        <dbReference type="Proteomes" id="UP000690515"/>
    </source>
</evidence>
<feature type="non-terminal residue" evidence="3">
    <location>
        <position position="1"/>
    </location>
</feature>
<evidence type="ECO:0000259" key="1">
    <source>
        <dbReference type="Pfam" id="PF04986"/>
    </source>
</evidence>
<feature type="domain" description="Transposase zinc-binding" evidence="2">
    <location>
        <begin position="3"/>
        <end position="57"/>
    </location>
</feature>
<dbReference type="PANTHER" id="PTHR37023:SF1">
    <property type="entry name" value="ISSOD25 TRANSPOSASE TNPA_ISSOD25"/>
    <property type="match status" value="1"/>
</dbReference>
<gene>
    <name evidence="3" type="ORF">KCG35_25415</name>
</gene>
<keyword evidence="4" id="KW-1185">Reference proteome</keyword>
<dbReference type="InterPro" id="IPR007069">
    <property type="entry name" value="Transposase_32"/>
</dbReference>
<organism evidence="3 4">
    <name type="scientific">Zooshikella harenae</name>
    <dbReference type="NCBI Taxonomy" id="2827238"/>
    <lineage>
        <taxon>Bacteria</taxon>
        <taxon>Pseudomonadati</taxon>
        <taxon>Pseudomonadota</taxon>
        <taxon>Gammaproteobacteria</taxon>
        <taxon>Oceanospirillales</taxon>
        <taxon>Zooshikellaceae</taxon>
        <taxon>Zooshikella</taxon>
    </lineage>
</organism>
<feature type="domain" description="Transposase IS801/IS1294" evidence="1">
    <location>
        <begin position="95"/>
        <end position="273"/>
    </location>
</feature>
<dbReference type="Pfam" id="PF04986">
    <property type="entry name" value="Y2_Tnp"/>
    <property type="match status" value="1"/>
</dbReference>
<dbReference type="NCBIfam" id="NF033538">
    <property type="entry name" value="transpos_IS91"/>
    <property type="match status" value="1"/>
</dbReference>
<dbReference type="EMBL" id="JAGSOY010000254">
    <property type="protein sequence ID" value="MBU2714393.1"/>
    <property type="molecule type" value="Genomic_DNA"/>
</dbReference>
<dbReference type="Proteomes" id="UP000690515">
    <property type="component" value="Unassembled WGS sequence"/>
</dbReference>
<accession>A0ABS5ZKL7</accession>
<dbReference type="InterPro" id="IPR054832">
    <property type="entry name" value="transpos_IS91"/>
</dbReference>
<protein>
    <submittedName>
        <fullName evidence="3">IS91 family transposase</fullName>
    </submittedName>
</protein>
<name>A0ABS5ZKL7_9GAMM</name>
<comment type="caution">
    <text evidence="3">The sequence shown here is derived from an EMBL/GenBank/DDBJ whole genome shotgun (WGS) entry which is preliminary data.</text>
</comment>
<dbReference type="PANTHER" id="PTHR37023">
    <property type="entry name" value="TRANSPOSASE"/>
    <property type="match status" value="1"/>
</dbReference>